<organism evidence="1 2">
    <name type="scientific">Xylaria bambusicola</name>
    <dbReference type="NCBI Taxonomy" id="326684"/>
    <lineage>
        <taxon>Eukaryota</taxon>
        <taxon>Fungi</taxon>
        <taxon>Dikarya</taxon>
        <taxon>Ascomycota</taxon>
        <taxon>Pezizomycotina</taxon>
        <taxon>Sordariomycetes</taxon>
        <taxon>Xylariomycetidae</taxon>
        <taxon>Xylariales</taxon>
        <taxon>Xylariaceae</taxon>
        <taxon>Xylaria</taxon>
    </lineage>
</organism>
<dbReference type="AlphaFoldDB" id="A0AAN7UP68"/>
<accession>A0AAN7UP68</accession>
<reference evidence="1 2" key="1">
    <citation type="submission" date="2023-10" db="EMBL/GenBank/DDBJ databases">
        <title>Draft genome sequence of Xylaria bambusicola isolate GMP-LS, the root and basal stem rot pathogen of sugarcane in Indonesia.</title>
        <authorList>
            <person name="Selvaraj P."/>
            <person name="Muralishankar V."/>
            <person name="Muruganantham S."/>
            <person name="Sp S."/>
            <person name="Haryani S."/>
            <person name="Lau K.J.X."/>
            <person name="Naqvi N.I."/>
        </authorList>
    </citation>
    <scope>NUCLEOTIDE SEQUENCE [LARGE SCALE GENOMIC DNA]</scope>
    <source>
        <strain evidence="1">GMP-LS</strain>
    </source>
</reference>
<sequence>MTPIHYTYNIGCIAEEAEFESSALGARKESEQHQPSEALTVNDAIDPVLEAANINSHAKERIIVEEHEVYHKSSVDIGDSK</sequence>
<keyword evidence="2" id="KW-1185">Reference proteome</keyword>
<evidence type="ECO:0000313" key="2">
    <source>
        <dbReference type="Proteomes" id="UP001305414"/>
    </source>
</evidence>
<name>A0AAN7UP68_9PEZI</name>
<dbReference type="Proteomes" id="UP001305414">
    <property type="component" value="Unassembled WGS sequence"/>
</dbReference>
<dbReference type="EMBL" id="JAWHQM010000017">
    <property type="protein sequence ID" value="KAK5630924.1"/>
    <property type="molecule type" value="Genomic_DNA"/>
</dbReference>
<comment type="caution">
    <text evidence="1">The sequence shown here is derived from an EMBL/GenBank/DDBJ whole genome shotgun (WGS) entry which is preliminary data.</text>
</comment>
<evidence type="ECO:0000313" key="1">
    <source>
        <dbReference type="EMBL" id="KAK5630924.1"/>
    </source>
</evidence>
<proteinExistence type="predicted"/>
<protein>
    <submittedName>
        <fullName evidence="1">Uncharacterized protein</fullName>
    </submittedName>
</protein>
<gene>
    <name evidence="1" type="ORF">RRF57_006639</name>
</gene>